<evidence type="ECO:0000313" key="3">
    <source>
        <dbReference type="Proteomes" id="UP000626697"/>
    </source>
</evidence>
<keyword evidence="1" id="KW-0812">Transmembrane</keyword>
<dbReference type="EMBL" id="JACJHX010000002">
    <property type="protein sequence ID" value="MBA9025522.1"/>
    <property type="molecule type" value="Genomic_DNA"/>
</dbReference>
<organism evidence="2 3">
    <name type="scientific">Peribacillus huizhouensis</name>
    <dbReference type="NCBI Taxonomy" id="1501239"/>
    <lineage>
        <taxon>Bacteria</taxon>
        <taxon>Bacillati</taxon>
        <taxon>Bacillota</taxon>
        <taxon>Bacilli</taxon>
        <taxon>Bacillales</taxon>
        <taxon>Bacillaceae</taxon>
        <taxon>Peribacillus</taxon>
    </lineage>
</organism>
<comment type="caution">
    <text evidence="2">The sequence shown here is derived from an EMBL/GenBank/DDBJ whole genome shotgun (WGS) entry which is preliminary data.</text>
</comment>
<name>A0ABR6CKD1_9BACI</name>
<keyword evidence="1" id="KW-1133">Transmembrane helix</keyword>
<feature type="transmembrane region" description="Helical" evidence="1">
    <location>
        <begin position="30"/>
        <end position="50"/>
    </location>
</feature>
<evidence type="ECO:0000313" key="2">
    <source>
        <dbReference type="EMBL" id="MBA9025522.1"/>
    </source>
</evidence>
<accession>A0ABR6CKD1</accession>
<dbReference type="RefSeq" id="WP_182501619.1">
    <property type="nucleotide sequence ID" value="NZ_JACJHX010000002.1"/>
</dbReference>
<dbReference type="Proteomes" id="UP000626697">
    <property type="component" value="Unassembled WGS sequence"/>
</dbReference>
<keyword evidence="1" id="KW-0472">Membrane</keyword>
<gene>
    <name evidence="2" type="ORF">HNP81_000805</name>
</gene>
<protein>
    <submittedName>
        <fullName evidence="2">Membrane protein</fullName>
    </submittedName>
</protein>
<evidence type="ECO:0000256" key="1">
    <source>
        <dbReference type="SAM" id="Phobius"/>
    </source>
</evidence>
<proteinExistence type="predicted"/>
<reference evidence="2 3" key="1">
    <citation type="submission" date="2020-08" db="EMBL/GenBank/DDBJ databases">
        <title>Genomic Encyclopedia of Type Strains, Phase IV (KMG-IV): sequencing the most valuable type-strain genomes for metagenomic binning, comparative biology and taxonomic classification.</title>
        <authorList>
            <person name="Goeker M."/>
        </authorList>
    </citation>
    <scope>NUCLEOTIDE SEQUENCE [LARGE SCALE GENOMIC DNA]</scope>
    <source>
        <strain evidence="2 3">DSM 105481</strain>
    </source>
</reference>
<keyword evidence="3" id="KW-1185">Reference proteome</keyword>
<sequence length="57" mass="6140">MGYGFPGGGYGYGPYPPYGPGFGCGSFGPVYALFIVLFILLLIFGFWWFISCGPIVC</sequence>